<feature type="transmembrane region" description="Helical" evidence="1">
    <location>
        <begin position="94"/>
        <end position="116"/>
    </location>
</feature>
<evidence type="ECO:0000313" key="2">
    <source>
        <dbReference type="EMBL" id="CCO94237.1"/>
    </source>
</evidence>
<keyword evidence="1" id="KW-0812">Transmembrane</keyword>
<feature type="transmembrane region" description="Helical" evidence="1">
    <location>
        <begin position="286"/>
        <end position="304"/>
    </location>
</feature>
<feature type="transmembrane region" description="Helical" evidence="1">
    <location>
        <begin position="151"/>
        <end position="170"/>
    </location>
</feature>
<comment type="caution">
    <text evidence="2">The sequence shown here is derived from an EMBL/GenBank/DDBJ whole genome shotgun (WGS) entry which is preliminary data.</text>
</comment>
<dbReference type="GeneID" id="97606451"/>
<evidence type="ECO:0000256" key="1">
    <source>
        <dbReference type="SAM" id="Phobius"/>
    </source>
</evidence>
<reference evidence="2 3" key="2">
    <citation type="submission" date="2013-04" db="EMBL/GenBank/DDBJ databases">
        <title>Comparative genomics of 12 strains of Erwinia amylovora identifies a pan-genome with a large conserved core and provides insights into host specificity.</title>
        <authorList>
            <person name="Mann R.A."/>
            <person name="Smits T.H.M."/>
            <person name="Buehlmann A."/>
            <person name="Blom J."/>
            <person name="Goesmann A."/>
            <person name="Frey J.E."/>
            <person name="Plummer K.M."/>
            <person name="Beer S.V."/>
            <person name="Luck J."/>
            <person name="Duffy B."/>
            <person name="Rodoni B."/>
        </authorList>
    </citation>
    <scope>NUCLEOTIDE SEQUENCE [LARGE SCALE GENOMIC DNA]</scope>
    <source>
        <strain evidence="3">CFBP 1232</strain>
    </source>
</reference>
<feature type="transmembrane region" description="Helical" evidence="1">
    <location>
        <begin position="32"/>
        <end position="51"/>
    </location>
</feature>
<feature type="transmembrane region" description="Helical" evidence="1">
    <location>
        <begin position="6"/>
        <end position="25"/>
    </location>
</feature>
<dbReference type="RefSeq" id="WP_004158324.1">
    <property type="nucleotide sequence ID" value="NZ_BAYW01000003.1"/>
</dbReference>
<evidence type="ECO:0000313" key="3">
    <source>
        <dbReference type="Proteomes" id="UP000013111"/>
    </source>
</evidence>
<organism evidence="2 3">
    <name type="scientific">Erwinia amylovora NBRC 12687 = CFBP 1232</name>
    <dbReference type="NCBI Taxonomy" id="1219359"/>
    <lineage>
        <taxon>Bacteria</taxon>
        <taxon>Pseudomonadati</taxon>
        <taxon>Pseudomonadota</taxon>
        <taxon>Gammaproteobacteria</taxon>
        <taxon>Enterobacterales</taxon>
        <taxon>Erwiniaceae</taxon>
        <taxon>Erwinia</taxon>
    </lineage>
</organism>
<feature type="transmembrane region" description="Helical" evidence="1">
    <location>
        <begin position="128"/>
        <end position="145"/>
    </location>
</feature>
<dbReference type="AlphaFoldDB" id="A0A831A2J8"/>
<dbReference type="EMBL" id="CAPB01000023">
    <property type="protein sequence ID" value="CCO94237.1"/>
    <property type="molecule type" value="Genomic_DNA"/>
</dbReference>
<name>A0A831A2J8_ERWAM</name>
<keyword evidence="1" id="KW-1133">Transmembrane helix</keyword>
<sequence length="375" mass="42570">MAIYWIVSYSILVFCFFELAMINQASEAKTKILINYFFLIGVFALILFAGIRGPDSGMDDSQYVGFFHDFSRQTGMTGYQAVANIYRYENFFMVLAWVASCFTHESYFFLLFISFIAVSTNAWVYKKYSPLILCSLCLYSAHLFINKDMNQIRFGLCSAFAIAFICSLVARNYLLALLFIVLSTQSHSTGYTIVMIIPFFFIRERKYLPLVLVIASIPLGIIGGKKLFLDSLGIVPVLGERAASYSGTNFDTTSPVFGLANLKNIAFIGAFTLYYFRKGIMKEDRFVYILLIAYSIGAAVRITFSDFSIFGGRVGNLFLHTEPLLFAFLMLRIRNLLLNFFMLFSITTYYLAYNTILSAQSIMGYSVAPLFRIFS</sequence>
<dbReference type="Pfam" id="PF14897">
    <property type="entry name" value="EpsG"/>
    <property type="match status" value="1"/>
</dbReference>
<dbReference type="InterPro" id="IPR049458">
    <property type="entry name" value="EpsG-like"/>
</dbReference>
<reference evidence="2 3" key="1">
    <citation type="submission" date="2012-11" db="EMBL/GenBank/DDBJ databases">
        <authorList>
            <person name="Linke B."/>
        </authorList>
    </citation>
    <scope>NUCLEOTIDE SEQUENCE [LARGE SCALE GENOMIC DNA]</scope>
    <source>
        <strain evidence="3">CFBP 1232</strain>
    </source>
</reference>
<feature type="transmembrane region" description="Helical" evidence="1">
    <location>
        <begin position="207"/>
        <end position="224"/>
    </location>
</feature>
<proteinExistence type="predicted"/>
<accession>A0A831A2J8</accession>
<gene>
    <name evidence="2" type="primary">amsC</name>
    <name evidence="2" type="ORF">BN437_2318</name>
</gene>
<dbReference type="Proteomes" id="UP000013111">
    <property type="component" value="Unassembled WGS sequence"/>
</dbReference>
<protein>
    <submittedName>
        <fullName evidence="2">Exopolysaccharide biosynthesis protein</fullName>
    </submittedName>
</protein>
<keyword evidence="1" id="KW-0472">Membrane</keyword>
<feature type="transmembrane region" description="Helical" evidence="1">
    <location>
        <begin position="177"/>
        <end position="201"/>
    </location>
</feature>